<dbReference type="Pfam" id="PF08541">
    <property type="entry name" value="ACP_syn_III_C"/>
    <property type="match status" value="1"/>
</dbReference>
<dbReference type="PANTHER" id="PTHR31561">
    <property type="entry name" value="3-KETOACYL-COA SYNTHASE"/>
    <property type="match status" value="1"/>
</dbReference>
<evidence type="ECO:0000313" key="4">
    <source>
        <dbReference type="EMBL" id="KAK9669717.1"/>
    </source>
</evidence>
<keyword evidence="2" id="KW-0808">Transferase</keyword>
<proteinExistence type="predicted"/>
<evidence type="ECO:0000256" key="1">
    <source>
        <dbReference type="ARBA" id="ARBA00005194"/>
    </source>
</evidence>
<feature type="domain" description="Beta-ketoacyl-[acyl-carrier-protein] synthase III C-terminal" evidence="3">
    <location>
        <begin position="38"/>
        <end position="119"/>
    </location>
</feature>
<keyword evidence="5" id="KW-1185">Reference proteome</keyword>
<comment type="pathway">
    <text evidence="1">Lipid metabolism; fatty acid biosynthesis.</text>
</comment>
<dbReference type="GO" id="GO:0016747">
    <property type="term" value="F:acyltransferase activity, transferring groups other than amino-acyl groups"/>
    <property type="evidence" value="ECO:0007669"/>
    <property type="project" value="InterPro"/>
</dbReference>
<reference evidence="4" key="1">
    <citation type="submission" date="2024-03" db="EMBL/GenBank/DDBJ databases">
        <title>WGS assembly of Saponaria officinalis var. Norfolk2.</title>
        <authorList>
            <person name="Jenkins J."/>
            <person name="Shu S."/>
            <person name="Grimwood J."/>
            <person name="Barry K."/>
            <person name="Goodstein D."/>
            <person name="Schmutz J."/>
            <person name="Leebens-Mack J."/>
            <person name="Osbourn A."/>
        </authorList>
    </citation>
    <scope>NUCLEOTIDE SEQUENCE [LARGE SCALE GENOMIC DNA]</scope>
    <source>
        <strain evidence="4">JIC</strain>
    </source>
</reference>
<accession>A0AAW1H449</accession>
<gene>
    <name evidence="4" type="ORF">RND81_13G149800</name>
</gene>
<dbReference type="InterPro" id="IPR013747">
    <property type="entry name" value="ACP_syn_III_C"/>
</dbReference>
<comment type="caution">
    <text evidence="4">The sequence shown here is derived from an EMBL/GenBank/DDBJ whole genome shotgun (WGS) entry which is preliminary data.</text>
</comment>
<dbReference type="AlphaFoldDB" id="A0AAW1H449"/>
<dbReference type="Proteomes" id="UP001443914">
    <property type="component" value="Unassembled WGS sequence"/>
</dbReference>
<dbReference type="GO" id="GO:0006633">
    <property type="term" value="P:fatty acid biosynthetic process"/>
    <property type="evidence" value="ECO:0007669"/>
    <property type="project" value="InterPro"/>
</dbReference>
<dbReference type="InterPro" id="IPR016039">
    <property type="entry name" value="Thiolase-like"/>
</dbReference>
<name>A0AAW1H449_SAPOF</name>
<evidence type="ECO:0000256" key="2">
    <source>
        <dbReference type="ARBA" id="ARBA00022679"/>
    </source>
</evidence>
<dbReference type="EMBL" id="JBDFQZ010000013">
    <property type="protein sequence ID" value="KAK9669717.1"/>
    <property type="molecule type" value="Genomic_DNA"/>
</dbReference>
<dbReference type="InterPro" id="IPR012392">
    <property type="entry name" value="3-ktacl-CoA_syn"/>
</dbReference>
<dbReference type="SUPFAM" id="SSF53901">
    <property type="entry name" value="Thiolase-like"/>
    <property type="match status" value="1"/>
</dbReference>
<organism evidence="4 5">
    <name type="scientific">Saponaria officinalis</name>
    <name type="common">Common soapwort</name>
    <name type="synonym">Lychnis saponaria</name>
    <dbReference type="NCBI Taxonomy" id="3572"/>
    <lineage>
        <taxon>Eukaryota</taxon>
        <taxon>Viridiplantae</taxon>
        <taxon>Streptophyta</taxon>
        <taxon>Embryophyta</taxon>
        <taxon>Tracheophyta</taxon>
        <taxon>Spermatophyta</taxon>
        <taxon>Magnoliopsida</taxon>
        <taxon>eudicotyledons</taxon>
        <taxon>Gunneridae</taxon>
        <taxon>Pentapetalae</taxon>
        <taxon>Caryophyllales</taxon>
        <taxon>Caryophyllaceae</taxon>
        <taxon>Caryophylleae</taxon>
        <taxon>Saponaria</taxon>
    </lineage>
</organism>
<protein>
    <recommendedName>
        <fullName evidence="3">Beta-ketoacyl-[acyl-carrier-protein] synthase III C-terminal domain-containing protein</fullName>
    </recommendedName>
</protein>
<evidence type="ECO:0000313" key="5">
    <source>
        <dbReference type="Proteomes" id="UP001443914"/>
    </source>
</evidence>
<sequence length="164" mass="19060">MPRILPLRELLRYLIVSRTWTKGDLEKIGKGLNFKTCIQHFCIHPGGRAVIDGTGKGLQLDDHDLEPAGMALHRWGNTSEAGLWYVLGYMEAKRRLKKGDKILMISFGTGFQCNNCLWEVMTDMKDRNVWDDCIDDYPVKKIVNPFTERYSWINDERLSFVRIH</sequence>
<dbReference type="Gene3D" id="3.40.47.10">
    <property type="match status" value="1"/>
</dbReference>
<evidence type="ECO:0000259" key="3">
    <source>
        <dbReference type="Pfam" id="PF08541"/>
    </source>
</evidence>
<dbReference type="GO" id="GO:0016020">
    <property type="term" value="C:membrane"/>
    <property type="evidence" value="ECO:0007669"/>
    <property type="project" value="InterPro"/>
</dbReference>